<gene>
    <name evidence="1" type="ORF">METZ01_LOCUS182446</name>
</gene>
<dbReference type="AlphaFoldDB" id="A0A382CUT1"/>
<evidence type="ECO:0000313" key="1">
    <source>
        <dbReference type="EMBL" id="SVB29592.1"/>
    </source>
</evidence>
<feature type="non-terminal residue" evidence="1">
    <location>
        <position position="42"/>
    </location>
</feature>
<dbReference type="EMBL" id="UINC01036117">
    <property type="protein sequence ID" value="SVB29592.1"/>
    <property type="molecule type" value="Genomic_DNA"/>
</dbReference>
<name>A0A382CUT1_9ZZZZ</name>
<organism evidence="1">
    <name type="scientific">marine metagenome</name>
    <dbReference type="NCBI Taxonomy" id="408172"/>
    <lineage>
        <taxon>unclassified sequences</taxon>
        <taxon>metagenomes</taxon>
        <taxon>ecological metagenomes</taxon>
    </lineage>
</organism>
<proteinExistence type="predicted"/>
<reference evidence="1" key="1">
    <citation type="submission" date="2018-05" db="EMBL/GenBank/DDBJ databases">
        <authorList>
            <person name="Lanie J.A."/>
            <person name="Ng W.-L."/>
            <person name="Kazmierczak K.M."/>
            <person name="Andrzejewski T.M."/>
            <person name="Davidsen T.M."/>
            <person name="Wayne K.J."/>
            <person name="Tettelin H."/>
            <person name="Glass J.I."/>
            <person name="Rusch D."/>
            <person name="Podicherti R."/>
            <person name="Tsui H.-C.T."/>
            <person name="Winkler M.E."/>
        </authorList>
    </citation>
    <scope>NUCLEOTIDE SEQUENCE</scope>
</reference>
<sequence>MKPLLTIIINLFFIINISFAQAPPGFNYQVIVRDADGNIRSD</sequence>
<protein>
    <submittedName>
        <fullName evidence="1">Uncharacterized protein</fullName>
    </submittedName>
</protein>
<accession>A0A382CUT1</accession>